<evidence type="ECO:0000259" key="5">
    <source>
        <dbReference type="PROSITE" id="PS51192"/>
    </source>
</evidence>
<protein>
    <submittedName>
        <fullName evidence="7">DEAD/DEAH box helicase</fullName>
    </submittedName>
</protein>
<sequence length="957" mass="106064">MTDQALDIAPGAIVEVRDEQWLVSAVEQTADGELLTVRGVSELVEGTTAQFYRSIDSVRTQDPSQTRVVADTSSHYAQSRLWLESTLRKTSLPISEPQPALTSHALADALTYQRQAVEKALEPGRLRTRLLIADAVGLGKTLEIGMILAELIRRGRGRRILIVTPRHVLEQMQHELWSRFAIPFVRLDSEGVQKVKQKLPATRNPFTFFEKVIISIDTLKQDRFIHDLRKHHWDAVVIDESHNVTNQATQNNQLANILAPNTDALILASATPHNGNSTSFAQLLTLLEPTSVSARGDISKAAVSNLMIRRHRYSEAVKNEVGDRWAERKEPRNLVVEPSPEEFAVGEELSATWTHPRGSAPVTGKGSRLFPWTLAKAFLSSPVALQATIDARLRSIEGNAAAGAEQEALLRLRDLNAACLPEDGSTPRSGKYRELVGQLKSKNVGPRSTERAVVFAERVPTLEWLREHLVKDLKLKPNQVRVLHGGLTDVEQQELVESFKQASSPIRVLVTGDVASEGVNLHLQCHELIHYDIPWSLIRIEQRNGRIDRYGQLHSPQITTLLLDLEGAGEFSGDIHVLTRLMEREREAHEKLGDAASLMGAYSGDAEEKAITEVLRGAKEFDAVVPAPEQAAEQDEGFWIDLLMNSGTEEDSAETDNATQDAAQSSGLFASDVDYLREGLAELYAEPDRARDHGGVGLTIERNNAGHLQALTFEPSPDLRQRLLALPQSYLEERGVLDRIRLTPDKPTAEERLSAARNDAKGTSWPDTHYLSPLHPVLDWAADRSLAHLGRDEIFAVQGAAQQPTVVMQGIVTNRRGQNIAVSYMRVQFMGNYPMVQPSASPAELFADLGLTPHMVGVPVQEPEQYEPLIPLAVTAARDFMERGVSVAAHQQAKERVDAWVERMDAWERAAEGVAAQTQLFKQTRSAVEGERRLAQEMLPDRTYVRPLLVVVPKGGK</sequence>
<dbReference type="CDD" id="cd18793">
    <property type="entry name" value="SF2_C_SNF"/>
    <property type="match status" value="1"/>
</dbReference>
<evidence type="ECO:0000313" key="8">
    <source>
        <dbReference type="Proteomes" id="UP000298017"/>
    </source>
</evidence>
<gene>
    <name evidence="7" type="ORF">E4P33_06490</name>
</gene>
<evidence type="ECO:0000259" key="6">
    <source>
        <dbReference type="PROSITE" id="PS51194"/>
    </source>
</evidence>
<dbReference type="GO" id="GO:0005524">
    <property type="term" value="F:ATP binding"/>
    <property type="evidence" value="ECO:0007669"/>
    <property type="project" value="UniProtKB-KW"/>
</dbReference>
<dbReference type="RefSeq" id="WP_135010557.1">
    <property type="nucleotide sequence ID" value="NZ_SPNK01000005.1"/>
</dbReference>
<dbReference type="Pfam" id="PF00271">
    <property type="entry name" value="Helicase_C"/>
    <property type="match status" value="1"/>
</dbReference>
<dbReference type="Pfam" id="PF00176">
    <property type="entry name" value="SNF2-rel_dom"/>
    <property type="match status" value="1"/>
</dbReference>
<evidence type="ECO:0000313" key="7">
    <source>
        <dbReference type="EMBL" id="TFI01764.1"/>
    </source>
</evidence>
<comment type="caution">
    <text evidence="7">The sequence shown here is derived from an EMBL/GenBank/DDBJ whole genome shotgun (WGS) entry which is preliminary data.</text>
</comment>
<evidence type="ECO:0000256" key="1">
    <source>
        <dbReference type="ARBA" id="ARBA00022741"/>
    </source>
</evidence>
<dbReference type="InterPro" id="IPR057342">
    <property type="entry name" value="DEXDc_RapA"/>
</dbReference>
<proteinExistence type="predicted"/>
<keyword evidence="1" id="KW-0547">Nucleotide-binding</keyword>
<dbReference type="CDD" id="cd18011">
    <property type="entry name" value="DEXDc_RapA"/>
    <property type="match status" value="1"/>
</dbReference>
<keyword evidence="2" id="KW-0378">Hydrolase</keyword>
<dbReference type="Gene3D" id="3.40.50.300">
    <property type="entry name" value="P-loop containing nucleotide triphosphate hydrolases"/>
    <property type="match status" value="1"/>
</dbReference>
<dbReference type="Gene3D" id="3.40.50.10810">
    <property type="entry name" value="Tandem AAA-ATPase domain"/>
    <property type="match status" value="1"/>
</dbReference>
<dbReference type="InterPro" id="IPR049730">
    <property type="entry name" value="SNF2/RAD54-like_C"/>
</dbReference>
<keyword evidence="4" id="KW-0067">ATP-binding</keyword>
<name>A0AAX2SF24_KOCRH</name>
<feature type="domain" description="Helicase C-terminal" evidence="6">
    <location>
        <begin position="431"/>
        <end position="600"/>
    </location>
</feature>
<dbReference type="InterPro" id="IPR001650">
    <property type="entry name" value="Helicase_C-like"/>
</dbReference>
<dbReference type="Proteomes" id="UP000298017">
    <property type="component" value="Unassembled WGS sequence"/>
</dbReference>
<dbReference type="InterPro" id="IPR000330">
    <property type="entry name" value="SNF2_N"/>
</dbReference>
<keyword evidence="8" id="KW-1185">Reference proteome</keyword>
<feature type="domain" description="Helicase ATP-binding" evidence="5">
    <location>
        <begin position="121"/>
        <end position="290"/>
    </location>
</feature>
<reference evidence="7 8" key="1">
    <citation type="submission" date="2019-03" db="EMBL/GenBank/DDBJ databases">
        <title>Genome Sequencing and Assembly of Various Microbes Isolated from Alder Root Nodule.</title>
        <authorList>
            <person name="Swanson E."/>
            <person name="Sevigny J.L."/>
            <person name="Pesce C."/>
            <person name="Davis I."/>
            <person name="Kleiner V."/>
            <person name="Tisa L."/>
        </authorList>
    </citation>
    <scope>NUCLEOTIDE SEQUENCE [LARGE SCALE GENOMIC DNA]</scope>
    <source>
        <strain evidence="7 8">4R-31</strain>
    </source>
</reference>
<dbReference type="InterPro" id="IPR027417">
    <property type="entry name" value="P-loop_NTPase"/>
</dbReference>
<evidence type="ECO:0000256" key="3">
    <source>
        <dbReference type="ARBA" id="ARBA00022806"/>
    </source>
</evidence>
<accession>A0AAX2SF24</accession>
<dbReference type="SMART" id="SM00487">
    <property type="entry name" value="DEXDc"/>
    <property type="match status" value="1"/>
</dbReference>
<dbReference type="SUPFAM" id="SSF52540">
    <property type="entry name" value="P-loop containing nucleoside triphosphate hydrolases"/>
    <property type="match status" value="2"/>
</dbReference>
<dbReference type="EMBL" id="SPNK01000005">
    <property type="protein sequence ID" value="TFI01764.1"/>
    <property type="molecule type" value="Genomic_DNA"/>
</dbReference>
<evidence type="ECO:0000256" key="2">
    <source>
        <dbReference type="ARBA" id="ARBA00022801"/>
    </source>
</evidence>
<dbReference type="GO" id="GO:0004386">
    <property type="term" value="F:helicase activity"/>
    <property type="evidence" value="ECO:0007669"/>
    <property type="project" value="UniProtKB-KW"/>
</dbReference>
<evidence type="ECO:0000256" key="4">
    <source>
        <dbReference type="ARBA" id="ARBA00022840"/>
    </source>
</evidence>
<dbReference type="AlphaFoldDB" id="A0AAX2SF24"/>
<dbReference type="SMART" id="SM00490">
    <property type="entry name" value="HELICc"/>
    <property type="match status" value="1"/>
</dbReference>
<dbReference type="GO" id="GO:0016787">
    <property type="term" value="F:hydrolase activity"/>
    <property type="evidence" value="ECO:0007669"/>
    <property type="project" value="UniProtKB-KW"/>
</dbReference>
<dbReference type="InterPro" id="IPR038718">
    <property type="entry name" value="SNF2-like_sf"/>
</dbReference>
<dbReference type="PANTHER" id="PTHR45766:SF6">
    <property type="entry name" value="SWI_SNF-RELATED MATRIX-ASSOCIATED ACTIN-DEPENDENT REGULATOR OF CHROMATIN SUBFAMILY A-LIKE PROTEIN 1"/>
    <property type="match status" value="1"/>
</dbReference>
<dbReference type="PANTHER" id="PTHR45766">
    <property type="entry name" value="DNA ANNEALING HELICASE AND ENDONUCLEASE ZRANB3 FAMILY MEMBER"/>
    <property type="match status" value="1"/>
</dbReference>
<dbReference type="InterPro" id="IPR014001">
    <property type="entry name" value="Helicase_ATP-bd"/>
</dbReference>
<dbReference type="PROSITE" id="PS51194">
    <property type="entry name" value="HELICASE_CTER"/>
    <property type="match status" value="1"/>
</dbReference>
<organism evidence="7 8">
    <name type="scientific">Kocuria rhizophila</name>
    <dbReference type="NCBI Taxonomy" id="72000"/>
    <lineage>
        <taxon>Bacteria</taxon>
        <taxon>Bacillati</taxon>
        <taxon>Actinomycetota</taxon>
        <taxon>Actinomycetes</taxon>
        <taxon>Micrococcales</taxon>
        <taxon>Micrococcaceae</taxon>
        <taxon>Kocuria</taxon>
    </lineage>
</organism>
<keyword evidence="3 7" id="KW-0347">Helicase</keyword>
<dbReference type="PROSITE" id="PS51192">
    <property type="entry name" value="HELICASE_ATP_BIND_1"/>
    <property type="match status" value="1"/>
</dbReference>